<keyword evidence="8" id="KW-0028">Amino-acid biosynthesis</keyword>
<evidence type="ECO:0000256" key="3">
    <source>
        <dbReference type="ARBA" id="ARBA00012737"/>
    </source>
</evidence>
<evidence type="ECO:0000256" key="10">
    <source>
        <dbReference type="PIRSR" id="PIRSR001589-3"/>
    </source>
</evidence>
<dbReference type="InterPro" id="IPR029055">
    <property type="entry name" value="Ntn_hydrolases_N"/>
</dbReference>
<evidence type="ECO:0000256" key="9">
    <source>
        <dbReference type="PIRSR" id="PIRSR001589-2"/>
    </source>
</evidence>
<comment type="similarity">
    <text evidence="2">Belongs to the asparagine synthetase family.</text>
</comment>
<gene>
    <name evidence="12" type="primary">asnB</name>
    <name evidence="12" type="ORF">HLH28_01820</name>
</gene>
<comment type="catalytic activity">
    <reaction evidence="7">
        <text>L-aspartate + L-glutamine + ATP + H2O = L-asparagine + L-glutamate + AMP + diphosphate + H(+)</text>
        <dbReference type="Rhea" id="RHEA:12228"/>
        <dbReference type="ChEBI" id="CHEBI:15377"/>
        <dbReference type="ChEBI" id="CHEBI:15378"/>
        <dbReference type="ChEBI" id="CHEBI:29985"/>
        <dbReference type="ChEBI" id="CHEBI:29991"/>
        <dbReference type="ChEBI" id="CHEBI:30616"/>
        <dbReference type="ChEBI" id="CHEBI:33019"/>
        <dbReference type="ChEBI" id="CHEBI:58048"/>
        <dbReference type="ChEBI" id="CHEBI:58359"/>
        <dbReference type="ChEBI" id="CHEBI:456215"/>
        <dbReference type="EC" id="6.3.5.4"/>
    </reaction>
</comment>
<dbReference type="Gene3D" id="3.40.50.620">
    <property type="entry name" value="HUPs"/>
    <property type="match status" value="1"/>
</dbReference>
<dbReference type="InterPro" id="IPR033738">
    <property type="entry name" value="AsnB_N"/>
</dbReference>
<dbReference type="GO" id="GO:0004066">
    <property type="term" value="F:asparagine synthase (glutamine-hydrolyzing) activity"/>
    <property type="evidence" value="ECO:0007669"/>
    <property type="project" value="UniProtKB-EC"/>
</dbReference>
<comment type="pathway">
    <text evidence="1">Amino-acid biosynthesis; L-asparagine biosynthesis; L-asparagine from L-aspartate (L-Gln route): step 1/1.</text>
</comment>
<keyword evidence="5 9" id="KW-0067">ATP-binding</keyword>
<dbReference type="InterPro" id="IPR001962">
    <property type="entry name" value="Asn_synthase"/>
</dbReference>
<proteinExistence type="inferred from homology"/>
<dbReference type="InterPro" id="IPR014729">
    <property type="entry name" value="Rossmann-like_a/b/a_fold"/>
</dbReference>
<protein>
    <recommendedName>
        <fullName evidence="3">asparagine synthase (glutamine-hydrolyzing)</fullName>
        <ecNumber evidence="3">6.3.5.4</ecNumber>
    </recommendedName>
</protein>
<evidence type="ECO:0000256" key="2">
    <source>
        <dbReference type="ARBA" id="ARBA00005752"/>
    </source>
</evidence>
<evidence type="ECO:0000256" key="7">
    <source>
        <dbReference type="ARBA" id="ARBA00048741"/>
    </source>
</evidence>
<reference evidence="12 13" key="1">
    <citation type="submission" date="2020-04" db="EMBL/GenBank/DDBJ databases">
        <title>Description of novel Gluconacetobacter.</title>
        <authorList>
            <person name="Sombolestani A."/>
        </authorList>
    </citation>
    <scope>NUCLEOTIDE SEQUENCE [LARGE SCALE GENOMIC DNA]</scope>
    <source>
        <strain evidence="12 13">LMG 27802</strain>
    </source>
</reference>
<dbReference type="InterPro" id="IPR017932">
    <property type="entry name" value="GATase_2_dom"/>
</dbReference>
<evidence type="ECO:0000313" key="12">
    <source>
        <dbReference type="EMBL" id="MBB2200330.1"/>
    </source>
</evidence>
<evidence type="ECO:0000256" key="4">
    <source>
        <dbReference type="ARBA" id="ARBA00022741"/>
    </source>
</evidence>
<dbReference type="SUPFAM" id="SSF52402">
    <property type="entry name" value="Adenine nucleotide alpha hydrolases-like"/>
    <property type="match status" value="1"/>
</dbReference>
<dbReference type="Pfam" id="PF00733">
    <property type="entry name" value="Asn_synthase"/>
    <property type="match status" value="1"/>
</dbReference>
<dbReference type="CDD" id="cd01991">
    <property type="entry name" value="Asn_synthase_B_C"/>
    <property type="match status" value="1"/>
</dbReference>
<evidence type="ECO:0000256" key="5">
    <source>
        <dbReference type="ARBA" id="ARBA00022840"/>
    </source>
</evidence>
<dbReference type="Proteomes" id="UP000578030">
    <property type="component" value="Unassembled WGS sequence"/>
</dbReference>
<feature type="binding site" evidence="9">
    <location>
        <position position="96"/>
    </location>
    <ligand>
        <name>L-glutamine</name>
        <dbReference type="ChEBI" id="CHEBI:58359"/>
    </ligand>
</feature>
<evidence type="ECO:0000313" key="13">
    <source>
        <dbReference type="Proteomes" id="UP000578030"/>
    </source>
</evidence>
<dbReference type="PANTHER" id="PTHR43284:SF1">
    <property type="entry name" value="ASPARAGINE SYNTHETASE"/>
    <property type="match status" value="1"/>
</dbReference>
<dbReference type="InterPro" id="IPR006426">
    <property type="entry name" value="Asn_synth_AEB"/>
</dbReference>
<keyword evidence="6 8" id="KW-0315">Glutamine amidotransferase</keyword>
<dbReference type="GO" id="GO:0006529">
    <property type="term" value="P:asparagine biosynthetic process"/>
    <property type="evidence" value="ECO:0007669"/>
    <property type="project" value="UniProtKB-KW"/>
</dbReference>
<keyword evidence="13" id="KW-1185">Reference proteome</keyword>
<sequence length="585" mass="62722">MCGIAGILCGRAATPPDRAVLERMVGALRHRGPDGSGIYVSGRASLLHTRLAIIDPAGGDQPICLGSAAMVANGEIYNDPQIRAALGPAHFRTGSDSESALHLWLRDGAGYAAGLRGMYAIAIHEQGNHDLVLSRDPFGIKPLYVAEIDGRFLFASEPSAILATGLVPRGLRADARNELLQLHFTTGRETIFPGISRVLPGETLRIEDGRILDRQRLSALPEGPVETLDEDAALARLDAALADSVSAHERSDVPFGMFLSGGIDSAAVLAAMVRLGGPPVQAWTAAFDAPGAADETAAAAVLAASVGADHRVLRIGPEMVWRDLPAIVGCMDDPVADYAIIPTWFLARAARQEVKVILSGEGGDELFAGYGRYRQAIQPWWRGGRRMRRRGTFDGLDVLDADMSGWRDGIAAAELKSMASPTRLAGVQATDIAEWLPNDLLLKLDRCLMAHGVEGRTPLLDPVVADAVYRLPDAMKIRGRTGKWLLRRWLEQAMPAARPFAPKQGFTVPVGTWIAAAGDRLGVLVARQAGVAEIARAPRVRALFAQAEGRRAQHAAWTLLFYALWHQIHIRGVPADGDVFAVLAA</sequence>
<evidence type="ECO:0000256" key="1">
    <source>
        <dbReference type="ARBA" id="ARBA00005187"/>
    </source>
</evidence>
<dbReference type="PROSITE" id="PS51278">
    <property type="entry name" value="GATASE_TYPE_2"/>
    <property type="match status" value="1"/>
</dbReference>
<dbReference type="InterPro" id="IPR051786">
    <property type="entry name" value="ASN_synthetase/amidase"/>
</dbReference>
<dbReference type="PIRSF" id="PIRSF001589">
    <property type="entry name" value="Asn_synthetase_glu-h"/>
    <property type="match status" value="1"/>
</dbReference>
<dbReference type="GO" id="GO:0005829">
    <property type="term" value="C:cytosol"/>
    <property type="evidence" value="ECO:0007669"/>
    <property type="project" value="TreeGrafter"/>
</dbReference>
<dbReference type="EC" id="6.3.5.4" evidence="3"/>
<dbReference type="CDD" id="cd00712">
    <property type="entry name" value="AsnB"/>
    <property type="match status" value="1"/>
</dbReference>
<name>A0A7W4K4M9_9PROT</name>
<dbReference type="SUPFAM" id="SSF56235">
    <property type="entry name" value="N-terminal nucleophile aminohydrolases (Ntn hydrolases)"/>
    <property type="match status" value="1"/>
</dbReference>
<dbReference type="RefSeq" id="WP_182953550.1">
    <property type="nucleotide sequence ID" value="NZ_JABEQM010000001.1"/>
</dbReference>
<comment type="caution">
    <text evidence="12">The sequence shown here is derived from an EMBL/GenBank/DDBJ whole genome shotgun (WGS) entry which is preliminary data.</text>
</comment>
<dbReference type="NCBIfam" id="TIGR01536">
    <property type="entry name" value="asn_synth_AEB"/>
    <property type="match status" value="1"/>
</dbReference>
<dbReference type="PANTHER" id="PTHR43284">
    <property type="entry name" value="ASPARAGINE SYNTHETASE (GLUTAMINE-HYDROLYZING)"/>
    <property type="match status" value="1"/>
</dbReference>
<evidence type="ECO:0000256" key="8">
    <source>
        <dbReference type="PIRSR" id="PIRSR001589-1"/>
    </source>
</evidence>
<feature type="active site" description="For GATase activity" evidence="8">
    <location>
        <position position="2"/>
    </location>
</feature>
<dbReference type="Gene3D" id="3.60.20.10">
    <property type="entry name" value="Glutamine Phosphoribosylpyrophosphate, subunit 1, domain 1"/>
    <property type="match status" value="1"/>
</dbReference>
<feature type="site" description="Important for beta-aspartyl-AMP intermediate formation" evidence="10">
    <location>
        <position position="361"/>
    </location>
</feature>
<feature type="binding site" evidence="9">
    <location>
        <begin position="359"/>
        <end position="360"/>
    </location>
    <ligand>
        <name>ATP</name>
        <dbReference type="ChEBI" id="CHEBI:30616"/>
    </ligand>
</feature>
<feature type="domain" description="Glutamine amidotransferase type-2" evidence="11">
    <location>
        <begin position="2"/>
        <end position="209"/>
    </location>
</feature>
<dbReference type="GO" id="GO:0005524">
    <property type="term" value="F:ATP binding"/>
    <property type="evidence" value="ECO:0007669"/>
    <property type="project" value="UniProtKB-KW"/>
</dbReference>
<dbReference type="AlphaFoldDB" id="A0A7W4K4M9"/>
<evidence type="ECO:0000256" key="6">
    <source>
        <dbReference type="ARBA" id="ARBA00022962"/>
    </source>
</evidence>
<organism evidence="12 13">
    <name type="scientific">Gluconacetobacter tumulisoli</name>
    <dbReference type="NCBI Taxonomy" id="1286189"/>
    <lineage>
        <taxon>Bacteria</taxon>
        <taxon>Pseudomonadati</taxon>
        <taxon>Pseudomonadota</taxon>
        <taxon>Alphaproteobacteria</taxon>
        <taxon>Acetobacterales</taxon>
        <taxon>Acetobacteraceae</taxon>
        <taxon>Gluconacetobacter</taxon>
    </lineage>
</organism>
<accession>A0A7W4K4M9</accession>
<keyword evidence="4 9" id="KW-0547">Nucleotide-binding</keyword>
<keyword evidence="8" id="KW-0061">Asparagine biosynthesis</keyword>
<evidence type="ECO:0000259" key="11">
    <source>
        <dbReference type="PROSITE" id="PS51278"/>
    </source>
</evidence>
<keyword evidence="12" id="KW-0436">Ligase</keyword>
<dbReference type="EMBL" id="JABEQM010000001">
    <property type="protein sequence ID" value="MBB2200330.1"/>
    <property type="molecule type" value="Genomic_DNA"/>
</dbReference>
<dbReference type="Pfam" id="PF13537">
    <property type="entry name" value="GATase_7"/>
    <property type="match status" value="1"/>
</dbReference>